<feature type="region of interest" description="Disordered" evidence="11">
    <location>
        <begin position="426"/>
        <end position="496"/>
    </location>
</feature>
<feature type="compositionally biased region" description="Acidic residues" evidence="11">
    <location>
        <begin position="889"/>
        <end position="900"/>
    </location>
</feature>
<evidence type="ECO:0000256" key="6">
    <source>
        <dbReference type="ARBA" id="ARBA00022824"/>
    </source>
</evidence>
<keyword evidence="7 12" id="KW-1133">Transmembrane helix</keyword>
<dbReference type="InterPro" id="IPR037767">
    <property type="entry name" value="C2A_Mug190-like"/>
</dbReference>
<evidence type="ECO:0000256" key="9">
    <source>
        <dbReference type="ARBA" id="ARBA00023121"/>
    </source>
</evidence>
<keyword evidence="10 12" id="KW-0472">Membrane</keyword>
<name>A0ABR1QCU3_9PEZI</name>
<evidence type="ECO:0008006" key="17">
    <source>
        <dbReference type="Google" id="ProtNLM"/>
    </source>
</evidence>
<keyword evidence="2" id="KW-0813">Transport</keyword>
<feature type="transmembrane region" description="Helical" evidence="12">
    <location>
        <begin position="298"/>
        <end position="319"/>
    </location>
</feature>
<dbReference type="InterPro" id="IPR000008">
    <property type="entry name" value="C2_dom"/>
</dbReference>
<dbReference type="GeneID" id="92076814"/>
<dbReference type="SMART" id="SM00239">
    <property type="entry name" value="C2"/>
    <property type="match status" value="2"/>
</dbReference>
<evidence type="ECO:0000256" key="10">
    <source>
        <dbReference type="ARBA" id="ARBA00023136"/>
    </source>
</evidence>
<feature type="compositionally biased region" description="Low complexity" evidence="11">
    <location>
        <begin position="147"/>
        <end position="158"/>
    </location>
</feature>
<feature type="domain" description="C2" evidence="13">
    <location>
        <begin position="628"/>
        <end position="757"/>
    </location>
</feature>
<keyword evidence="5" id="KW-0677">Repeat</keyword>
<dbReference type="Pfam" id="PF00168">
    <property type="entry name" value="C2"/>
    <property type="match status" value="2"/>
</dbReference>
<feature type="transmembrane region" description="Helical" evidence="12">
    <location>
        <begin position="270"/>
        <end position="292"/>
    </location>
</feature>
<reference evidence="15 16" key="1">
    <citation type="submission" date="2023-01" db="EMBL/GenBank/DDBJ databases">
        <title>Analysis of 21 Apiospora genomes using comparative genomics revels a genus with tremendous synthesis potential of carbohydrate active enzymes and secondary metabolites.</title>
        <authorList>
            <person name="Sorensen T."/>
        </authorList>
    </citation>
    <scope>NUCLEOTIDE SEQUENCE [LARGE SCALE GENOMIC DNA]</scope>
    <source>
        <strain evidence="15 16">CBS 24483</strain>
    </source>
</reference>
<feature type="compositionally biased region" description="Basic and acidic residues" evidence="11">
    <location>
        <begin position="472"/>
        <end position="492"/>
    </location>
</feature>
<dbReference type="PANTHER" id="PTHR47348:SF2">
    <property type="entry name" value="MEIOTICALLY UP-REGULATED 190 PROTEIN"/>
    <property type="match status" value="1"/>
</dbReference>
<dbReference type="Pfam" id="PF25331">
    <property type="entry name" value="C2_Mug190_3rd"/>
    <property type="match status" value="1"/>
</dbReference>
<dbReference type="InterPro" id="IPR035892">
    <property type="entry name" value="C2_domain_sf"/>
</dbReference>
<feature type="compositionally biased region" description="Basic and acidic residues" evidence="11">
    <location>
        <begin position="96"/>
        <end position="105"/>
    </location>
</feature>
<dbReference type="RefSeq" id="XP_066699864.1">
    <property type="nucleotide sequence ID" value="XM_066843752.1"/>
</dbReference>
<comment type="subcellular location">
    <subcellularLocation>
        <location evidence="1">Endoplasmic reticulum membrane</location>
    </subcellularLocation>
</comment>
<dbReference type="PROSITE" id="PS51847">
    <property type="entry name" value="SMP"/>
    <property type="match status" value="1"/>
</dbReference>
<feature type="compositionally biased region" description="Basic residues" evidence="11">
    <location>
        <begin position="168"/>
        <end position="179"/>
    </location>
</feature>
<dbReference type="CDD" id="cd04041">
    <property type="entry name" value="C2A_fungal"/>
    <property type="match status" value="1"/>
</dbReference>
<evidence type="ECO:0000256" key="8">
    <source>
        <dbReference type="ARBA" id="ARBA00023055"/>
    </source>
</evidence>
<dbReference type="CDD" id="cd21676">
    <property type="entry name" value="SMP_Mug190"/>
    <property type="match status" value="1"/>
</dbReference>
<organism evidence="15 16">
    <name type="scientific">Apiospora aurea</name>
    <dbReference type="NCBI Taxonomy" id="335848"/>
    <lineage>
        <taxon>Eukaryota</taxon>
        <taxon>Fungi</taxon>
        <taxon>Dikarya</taxon>
        <taxon>Ascomycota</taxon>
        <taxon>Pezizomycotina</taxon>
        <taxon>Sordariomycetes</taxon>
        <taxon>Xylariomycetidae</taxon>
        <taxon>Amphisphaeriales</taxon>
        <taxon>Apiosporaceae</taxon>
        <taxon>Apiospora</taxon>
    </lineage>
</organism>
<evidence type="ECO:0000256" key="1">
    <source>
        <dbReference type="ARBA" id="ARBA00004586"/>
    </source>
</evidence>
<accession>A0ABR1QCU3</accession>
<comment type="caution">
    <text evidence="15">The sequence shown here is derived from an EMBL/GenBank/DDBJ whole genome shotgun (WGS) entry which is preliminary data.</text>
</comment>
<evidence type="ECO:0000259" key="13">
    <source>
        <dbReference type="PROSITE" id="PS50004"/>
    </source>
</evidence>
<dbReference type="PANTHER" id="PTHR47348">
    <property type="entry name" value="MEIOTICALLY UP-REGULATED GENE 190 PROTEIN"/>
    <property type="match status" value="1"/>
</dbReference>
<dbReference type="InterPro" id="IPR037765">
    <property type="entry name" value="C2B_Tricalbin"/>
</dbReference>
<dbReference type="InterPro" id="IPR057349">
    <property type="entry name" value="C2_Mug190_3rd"/>
</dbReference>
<dbReference type="CDD" id="cd04052">
    <property type="entry name" value="C2B_Tricalbin-like"/>
    <property type="match status" value="1"/>
</dbReference>
<dbReference type="EMBL" id="JAQQWE010000005">
    <property type="protein sequence ID" value="KAK7951802.1"/>
    <property type="molecule type" value="Genomic_DNA"/>
</dbReference>
<dbReference type="Gene3D" id="2.60.40.150">
    <property type="entry name" value="C2 domain"/>
    <property type="match status" value="2"/>
</dbReference>
<evidence type="ECO:0000256" key="11">
    <source>
        <dbReference type="SAM" id="MobiDB-lite"/>
    </source>
</evidence>
<evidence type="ECO:0000256" key="4">
    <source>
        <dbReference type="ARBA" id="ARBA00022692"/>
    </source>
</evidence>
<dbReference type="InterPro" id="IPR031468">
    <property type="entry name" value="SMP_LBD"/>
</dbReference>
<feature type="compositionally biased region" description="Low complexity" evidence="11">
    <location>
        <begin position="121"/>
        <end position="139"/>
    </location>
</feature>
<keyword evidence="16" id="KW-1185">Reference proteome</keyword>
<evidence type="ECO:0000256" key="5">
    <source>
        <dbReference type="ARBA" id="ARBA00022737"/>
    </source>
</evidence>
<feature type="region of interest" description="Disordered" evidence="11">
    <location>
        <begin position="1185"/>
        <end position="1255"/>
    </location>
</feature>
<keyword evidence="6" id="KW-0256">Endoplasmic reticulum</keyword>
<dbReference type="SUPFAM" id="SSF49562">
    <property type="entry name" value="C2 domain (Calcium/lipid-binding domain, CaLB)"/>
    <property type="match status" value="2"/>
</dbReference>
<feature type="domain" description="SMP-LTD" evidence="14">
    <location>
        <begin position="353"/>
        <end position="630"/>
    </location>
</feature>
<feature type="compositionally biased region" description="Basic and acidic residues" evidence="11">
    <location>
        <begin position="1210"/>
        <end position="1219"/>
    </location>
</feature>
<feature type="compositionally biased region" description="Basic and acidic residues" evidence="11">
    <location>
        <begin position="197"/>
        <end position="208"/>
    </location>
</feature>
<dbReference type="Proteomes" id="UP001391051">
    <property type="component" value="Unassembled WGS sequence"/>
</dbReference>
<evidence type="ECO:0000259" key="14">
    <source>
        <dbReference type="PROSITE" id="PS51847"/>
    </source>
</evidence>
<feature type="compositionally biased region" description="Basic and acidic residues" evidence="11">
    <location>
        <begin position="33"/>
        <end position="48"/>
    </location>
</feature>
<keyword evidence="9" id="KW-0446">Lipid-binding</keyword>
<keyword evidence="3" id="KW-0597">Phosphoprotein</keyword>
<keyword evidence="4 12" id="KW-0812">Transmembrane</keyword>
<feature type="domain" description="C2" evidence="13">
    <location>
        <begin position="849"/>
        <end position="981"/>
    </location>
</feature>
<feature type="compositionally biased region" description="Basic and acidic residues" evidence="11">
    <location>
        <begin position="56"/>
        <end position="84"/>
    </location>
</feature>
<evidence type="ECO:0000256" key="2">
    <source>
        <dbReference type="ARBA" id="ARBA00022448"/>
    </source>
</evidence>
<sequence>MSQSDQFNEEDEAQKQFAHPRAGKKHIPTISKYRAERRELEGQMRETEVAQEGPEDDSRPKRAYDSVKAIFKDEDKAGKTDHDPYPVANHHYQGNEAERGDKAGGDGDMSGVAADDEKDPSQNQPNSSQQQQRQEQPHGQRGGNGGENQEQEQTATEAVVSTLDPKEKRKAMKKTKRHGGGREVTDPVTHLPIIIHDQTDKDMKHVPENEAEPGSDYDTASGLQGASKSDEHLDEEEARLQRGFNGMQRLFPPPDFADLRGEMATVYQKAVRAGLGSLGFFAAVFFFVPSFWGRFHPSINAAIALAGFLGTAGIVVVGMGRWISKKANEIFDDEVWDASKREENARLDSDTELPESVQWLNRLIASIWPIVNPDLFSSLIDQIEDIMQASLPKVVKMVSVDDMGQGNEGIRILGVRWLPSGAASMTLNRDGGLEKPDNSKTGSSDSTDAEGENGEEGGQKQQGTDESEDNPQDDRIKTGDEQGESPEERAGMEAEEGDFINLELALSYRSRSSGKGIKAKAKNAHLYLKFYLPGVYLSQFGLNCEGSLRSCGLGYSLHLADDLVKPDPPFVSLCTLTFLGQPRARISCVPISKHSVNMLDVPLISSFVQSAIDAAMAEYVAPKSLTLNLKDMLVGTDYKKNTISHGVVWIFIKQARGFKQGDGGFGPFEGSSDSYVSVSWGKFGKPVASTRIIEKSQEPDWHEYASILVSPEELNAEEKLRLGLWDSDKMSADDDLGRVELDLRSLIHDERTHNKIMDREDRFHGQDSSEKMAGSLSWSVGYFTKAKITEKQLEQQTVNTEIKTRDQLKEHVAKTAEEKLREANKTPDDEEVMQQKTQDMAELEDEMICSAPPATSLSRTYRLLTFIVDNVMGLGIHNLQKQDKGGGEDREDEAEQDNDMPDSYCNIIMNHRKIYRTRTKPKNSKPFFNAGTEKFVRDWKNTEVIIAVRDAREREADPLIGIVYLPLEKLLAKRSQIMETYPLVGGVGYGRARISVVWRSVGLHLPPHLRGWDYGTLELKGTAKAKSGLPDNLKGHRIKFRTNMGRCKMYTNNNGPSGEWVQKNNIDSQFLPVRKRYSSPLVMELRQSSFGPDRTPAFGVLWLQGITEEEDETHTVKVWKGGKEAQARAESCCAYSGMEDGEQPLGEIEISLKLWRGLSGYHKSYAAKAKSDDMRSVMECLDTVTDQSLDDDSDDSLISDSDSDDSDDGNDAKKVDSQTKKKLKVHTNDDSSVDSSDSGSDSDGEDGNKHGKSNSVVSLSGFKKAKNILKNPIDGTVDTATSVMAPGHVDADDSSRGFRNQMRDYKDHKNQLHRKHRGIMQWRVAREFDYLGSKLSKLSNVSRIFHHGEKETGIETEV</sequence>
<dbReference type="PROSITE" id="PS50004">
    <property type="entry name" value="C2"/>
    <property type="match status" value="2"/>
</dbReference>
<protein>
    <recommendedName>
        <fullName evidence="17">Meiotically up-regulated gene 190 protein</fullName>
    </recommendedName>
</protein>
<keyword evidence="8" id="KW-0445">Lipid transport</keyword>
<feature type="compositionally biased region" description="Acidic residues" evidence="11">
    <location>
        <begin position="1188"/>
        <end position="1209"/>
    </location>
</feature>
<evidence type="ECO:0000256" key="12">
    <source>
        <dbReference type="SAM" id="Phobius"/>
    </source>
</evidence>
<feature type="region of interest" description="Disordered" evidence="11">
    <location>
        <begin position="879"/>
        <end position="902"/>
    </location>
</feature>
<evidence type="ECO:0000256" key="7">
    <source>
        <dbReference type="ARBA" id="ARBA00022989"/>
    </source>
</evidence>
<gene>
    <name evidence="15" type="ORF">PG986_007530</name>
</gene>
<dbReference type="Pfam" id="PF25669">
    <property type="entry name" value="SMP_MUG190-like"/>
    <property type="match status" value="1"/>
</dbReference>
<evidence type="ECO:0000313" key="15">
    <source>
        <dbReference type="EMBL" id="KAK7951802.1"/>
    </source>
</evidence>
<feature type="region of interest" description="Disordered" evidence="11">
    <location>
        <begin position="1"/>
        <end position="236"/>
    </location>
</feature>
<proteinExistence type="predicted"/>
<evidence type="ECO:0000313" key="16">
    <source>
        <dbReference type="Proteomes" id="UP001391051"/>
    </source>
</evidence>
<evidence type="ECO:0000256" key="3">
    <source>
        <dbReference type="ARBA" id="ARBA00022553"/>
    </source>
</evidence>